<dbReference type="Proteomes" id="UP001527202">
    <property type="component" value="Unassembled WGS sequence"/>
</dbReference>
<protein>
    <recommendedName>
        <fullName evidence="3">Insertion element protein</fullName>
    </recommendedName>
</protein>
<reference evidence="1 2" key="1">
    <citation type="submission" date="2022-05" db="EMBL/GenBank/DDBJ databases">
        <title>Genome Sequencing of Bee-Associated Microbes.</title>
        <authorList>
            <person name="Dunlap C."/>
        </authorList>
    </citation>
    <scope>NUCLEOTIDE SEQUENCE [LARGE SCALE GENOMIC DNA]</scope>
    <source>
        <strain evidence="1 2">NRRL B-23120</strain>
    </source>
</reference>
<sequence length="415" mass="49424">MSKRNLKRLSTFDDKVVQIETPIHEDEIHNRQNDYSLLPPQQFAKKYRSLLFQPVKITYKGKPFEINTNHCLDPYCKWFGLPQRKFDDVKGKPHRYFIGSPKDGKQRINCNDDPINHGKGQLTLNCSTPTASNWSLAEEILRLETLNRTQSFNNKDYEFHKENCSISIASPFHHPREFYRRGKSSSNSEKWQCKECKKITNVLPMRNQSFVYHQKRNDILHDLAKALINRTPVKRTCEMLKIGSSTYYNKLEWLYRRCLEFLERYETEAFSTKTFETMWLNTDKLVYNLNNVRKKGHGGKRYDNVEERILQTHIVVTSDVQTRYVLRSDVAYDWNITLEQLEQDTVYYKDDHINNFSRKNERYRFPFAPQPPTLADTQSTLEYNDERAKFEKRKMYIDGLHVNSSYTTYAQLWLI</sequence>
<name>A0ABT4FBT8_9BACL</name>
<dbReference type="EMBL" id="JAMDMJ010000009">
    <property type="protein sequence ID" value="MCY9595982.1"/>
    <property type="molecule type" value="Genomic_DNA"/>
</dbReference>
<proteinExistence type="predicted"/>
<dbReference type="GeneID" id="95379123"/>
<comment type="caution">
    <text evidence="1">The sequence shown here is derived from an EMBL/GenBank/DDBJ whole genome shotgun (WGS) entry which is preliminary data.</text>
</comment>
<keyword evidence="2" id="KW-1185">Reference proteome</keyword>
<evidence type="ECO:0000313" key="1">
    <source>
        <dbReference type="EMBL" id="MCY9595982.1"/>
    </source>
</evidence>
<organism evidence="1 2">
    <name type="scientific">Paenibacillus chitinolyticus</name>
    <dbReference type="NCBI Taxonomy" id="79263"/>
    <lineage>
        <taxon>Bacteria</taxon>
        <taxon>Bacillati</taxon>
        <taxon>Bacillota</taxon>
        <taxon>Bacilli</taxon>
        <taxon>Bacillales</taxon>
        <taxon>Paenibacillaceae</taxon>
        <taxon>Paenibacillus</taxon>
    </lineage>
</organism>
<gene>
    <name evidence="1" type="ORF">M5X16_09360</name>
</gene>
<evidence type="ECO:0008006" key="3">
    <source>
        <dbReference type="Google" id="ProtNLM"/>
    </source>
</evidence>
<evidence type="ECO:0000313" key="2">
    <source>
        <dbReference type="Proteomes" id="UP001527202"/>
    </source>
</evidence>
<dbReference type="RefSeq" id="WP_241688711.1">
    <property type="nucleotide sequence ID" value="NZ_CP026520.1"/>
</dbReference>
<accession>A0ABT4FBT8</accession>